<protein>
    <submittedName>
        <fullName evidence="1">Uncharacterized protein</fullName>
    </submittedName>
</protein>
<reference evidence="1" key="1">
    <citation type="submission" date="2018-02" db="EMBL/GenBank/DDBJ databases">
        <title>Rhizophora mucronata_Transcriptome.</title>
        <authorList>
            <person name="Meera S.P."/>
            <person name="Sreeshan A."/>
            <person name="Augustine A."/>
        </authorList>
    </citation>
    <scope>NUCLEOTIDE SEQUENCE</scope>
    <source>
        <tissue evidence="1">Leaf</tissue>
    </source>
</reference>
<accession>A0A2P2Q5D9</accession>
<name>A0A2P2Q5D9_RHIMU</name>
<organism evidence="1">
    <name type="scientific">Rhizophora mucronata</name>
    <name type="common">Asiatic mangrove</name>
    <dbReference type="NCBI Taxonomy" id="61149"/>
    <lineage>
        <taxon>Eukaryota</taxon>
        <taxon>Viridiplantae</taxon>
        <taxon>Streptophyta</taxon>
        <taxon>Embryophyta</taxon>
        <taxon>Tracheophyta</taxon>
        <taxon>Spermatophyta</taxon>
        <taxon>Magnoliopsida</taxon>
        <taxon>eudicotyledons</taxon>
        <taxon>Gunneridae</taxon>
        <taxon>Pentapetalae</taxon>
        <taxon>rosids</taxon>
        <taxon>fabids</taxon>
        <taxon>Malpighiales</taxon>
        <taxon>Rhizophoraceae</taxon>
        <taxon>Rhizophora</taxon>
    </lineage>
</organism>
<dbReference type="EMBL" id="GGEC01081699">
    <property type="protein sequence ID" value="MBX62183.1"/>
    <property type="molecule type" value="Transcribed_RNA"/>
</dbReference>
<dbReference type="AlphaFoldDB" id="A0A2P2Q5D9"/>
<proteinExistence type="predicted"/>
<evidence type="ECO:0000313" key="1">
    <source>
        <dbReference type="EMBL" id="MBX62183.1"/>
    </source>
</evidence>
<sequence length="75" mass="8089">MQHQSAVSFFVQMKKSKHFGYLEAAAVYDMTLESEALKAVADPANVAGLYSKASLGQSCVHLQISSLSLSFLIPP</sequence>